<name>A0A2N9AUA8_METEX</name>
<organism evidence="1 2">
    <name type="scientific">Methylorubrum extorquens</name>
    <name type="common">Methylobacterium dichloromethanicum</name>
    <name type="synonym">Methylobacterium extorquens</name>
    <dbReference type="NCBI Taxonomy" id="408"/>
    <lineage>
        <taxon>Bacteria</taxon>
        <taxon>Pseudomonadati</taxon>
        <taxon>Pseudomonadota</taxon>
        <taxon>Alphaproteobacteria</taxon>
        <taxon>Hyphomicrobiales</taxon>
        <taxon>Methylobacteriaceae</taxon>
        <taxon>Methylorubrum</taxon>
    </lineage>
</organism>
<dbReference type="AlphaFoldDB" id="A0A2N9AUA8"/>
<dbReference type="EMBL" id="LT962688">
    <property type="protein sequence ID" value="SOR30903.1"/>
    <property type="molecule type" value="Genomic_DNA"/>
</dbReference>
<accession>A0A2N9AUA8</accession>
<sequence>MAVLSFNRFPPDWCRPNVALDGRTVAVCRLGAVDLNGRLAGAAGLMTAWPRSGSGC</sequence>
<gene>
    <name evidence="1" type="ORF">TK0001_4301</name>
</gene>
<evidence type="ECO:0000313" key="2">
    <source>
        <dbReference type="Proteomes" id="UP000233769"/>
    </source>
</evidence>
<protein>
    <submittedName>
        <fullName evidence="1">Uncharacterized protein</fullName>
    </submittedName>
</protein>
<dbReference type="Proteomes" id="UP000233769">
    <property type="component" value="Chromosome tk0001"/>
</dbReference>
<reference evidence="2" key="1">
    <citation type="submission" date="2017-10" db="EMBL/GenBank/DDBJ databases">
        <authorList>
            <person name="Regsiter A."/>
            <person name="William W."/>
        </authorList>
    </citation>
    <scope>NUCLEOTIDE SEQUENCE [LARGE SCALE GENOMIC DNA]</scope>
</reference>
<proteinExistence type="predicted"/>
<evidence type="ECO:0000313" key="1">
    <source>
        <dbReference type="EMBL" id="SOR30903.1"/>
    </source>
</evidence>